<dbReference type="RefSeq" id="WP_089481575.1">
    <property type="nucleotide sequence ID" value="NZ_MUGS01000062.1"/>
</dbReference>
<dbReference type="OrthoDB" id="1353184at2"/>
<reference evidence="1 2" key="1">
    <citation type="submission" date="2016-11" db="EMBL/GenBank/DDBJ databases">
        <title>Whole genomes of Flavobacteriaceae.</title>
        <authorList>
            <person name="Stine C."/>
            <person name="Li C."/>
            <person name="Tadesse D."/>
        </authorList>
    </citation>
    <scope>NUCLEOTIDE SEQUENCE [LARGE SCALE GENOMIC DNA]</scope>
    <source>
        <strain evidence="1 2">DSM 24704</strain>
    </source>
</reference>
<proteinExistence type="predicted"/>
<protein>
    <submittedName>
        <fullName evidence="1">Uncharacterized protein</fullName>
    </submittedName>
</protein>
<name>A0A227NMW1_9FLAO</name>
<dbReference type="EMBL" id="MUGS01000062">
    <property type="protein sequence ID" value="OXE99092.1"/>
    <property type="molecule type" value="Genomic_DNA"/>
</dbReference>
<dbReference type="AlphaFoldDB" id="A0A227NMW1"/>
<evidence type="ECO:0000313" key="2">
    <source>
        <dbReference type="Proteomes" id="UP000214684"/>
    </source>
</evidence>
<accession>A0A227NMW1</accession>
<evidence type="ECO:0000313" key="1">
    <source>
        <dbReference type="EMBL" id="OXE99092.1"/>
    </source>
</evidence>
<organism evidence="1 2">
    <name type="scientific">Flavobacterium araucananum</name>
    <dbReference type="NCBI Taxonomy" id="946678"/>
    <lineage>
        <taxon>Bacteria</taxon>
        <taxon>Pseudomonadati</taxon>
        <taxon>Bacteroidota</taxon>
        <taxon>Flavobacteriia</taxon>
        <taxon>Flavobacteriales</taxon>
        <taxon>Flavobacteriaceae</taxon>
        <taxon>Flavobacterium</taxon>
    </lineage>
</organism>
<sequence>MAVLKDETKLISTIKRVDQKIDKLNDQKIIAFFEALGLTEREDVPKNFLEWETILVVVPNRHISHELKYYKYSIARLSFVTNPNAKEIHIFDFKEWDNITRNKTQFQVRELLRNNYGGVRNHEERLN</sequence>
<gene>
    <name evidence="1" type="ORF">B0A64_21745</name>
</gene>
<comment type="caution">
    <text evidence="1">The sequence shown here is derived from an EMBL/GenBank/DDBJ whole genome shotgun (WGS) entry which is preliminary data.</text>
</comment>
<dbReference type="Proteomes" id="UP000214684">
    <property type="component" value="Unassembled WGS sequence"/>
</dbReference>
<keyword evidence="2" id="KW-1185">Reference proteome</keyword>